<dbReference type="EMBL" id="KB446538">
    <property type="protein sequence ID" value="EME45807.1"/>
    <property type="molecule type" value="Genomic_DNA"/>
</dbReference>
<evidence type="ECO:0000313" key="1">
    <source>
        <dbReference type="EMBL" id="EME45807.1"/>
    </source>
</evidence>
<keyword evidence="2" id="KW-1185">Reference proteome</keyword>
<dbReference type="AlphaFoldDB" id="N1PQZ3"/>
<evidence type="ECO:0000313" key="2">
    <source>
        <dbReference type="Proteomes" id="UP000016933"/>
    </source>
</evidence>
<name>N1PQZ3_DOTSN</name>
<dbReference type="Proteomes" id="UP000016933">
    <property type="component" value="Unassembled WGS sequence"/>
</dbReference>
<organism evidence="1 2">
    <name type="scientific">Dothistroma septosporum (strain NZE10 / CBS 128990)</name>
    <name type="common">Red band needle blight fungus</name>
    <name type="synonym">Mycosphaerella pini</name>
    <dbReference type="NCBI Taxonomy" id="675120"/>
    <lineage>
        <taxon>Eukaryota</taxon>
        <taxon>Fungi</taxon>
        <taxon>Dikarya</taxon>
        <taxon>Ascomycota</taxon>
        <taxon>Pezizomycotina</taxon>
        <taxon>Dothideomycetes</taxon>
        <taxon>Dothideomycetidae</taxon>
        <taxon>Mycosphaerellales</taxon>
        <taxon>Mycosphaerellaceae</taxon>
        <taxon>Dothistroma</taxon>
    </lineage>
</organism>
<dbReference type="HOGENOM" id="CLU_1461279_0_0_1"/>
<accession>N1PQZ3</accession>
<sequence>MTACCVSSFLTPAKRSASTESQSLAFVLSLKVVYPNAHISILDVAKLDPLAIILSTWTMLRILGRPVTTCAWEYLAFGIIYGACYQTVPLHRIMECGAIENPYSGRLTAALVSSTTFPVLKSRGTAIRAGKLYGADFQLAVATYLLALTVGDPKIDDQALLTMLNGFPVPAGTGGMTQEPWRPAR</sequence>
<proteinExistence type="predicted"/>
<protein>
    <submittedName>
        <fullName evidence="1">Uncharacterized protein</fullName>
    </submittedName>
</protein>
<reference evidence="2" key="1">
    <citation type="journal article" date="2012" name="PLoS Genet.">
        <title>The genomes of the fungal plant pathogens Cladosporium fulvum and Dothistroma septosporum reveal adaptation to different hosts and lifestyles but also signatures of common ancestry.</title>
        <authorList>
            <person name="de Wit P.J.G.M."/>
            <person name="van der Burgt A."/>
            <person name="Oekmen B."/>
            <person name="Stergiopoulos I."/>
            <person name="Abd-Elsalam K.A."/>
            <person name="Aerts A.L."/>
            <person name="Bahkali A.H."/>
            <person name="Beenen H.G."/>
            <person name="Chettri P."/>
            <person name="Cox M.P."/>
            <person name="Datema E."/>
            <person name="de Vries R.P."/>
            <person name="Dhillon B."/>
            <person name="Ganley A.R."/>
            <person name="Griffiths S.A."/>
            <person name="Guo Y."/>
            <person name="Hamelin R.C."/>
            <person name="Henrissat B."/>
            <person name="Kabir M.S."/>
            <person name="Jashni M.K."/>
            <person name="Kema G."/>
            <person name="Klaubauf S."/>
            <person name="Lapidus A."/>
            <person name="Levasseur A."/>
            <person name="Lindquist E."/>
            <person name="Mehrabi R."/>
            <person name="Ohm R.A."/>
            <person name="Owen T.J."/>
            <person name="Salamov A."/>
            <person name="Schwelm A."/>
            <person name="Schijlen E."/>
            <person name="Sun H."/>
            <person name="van den Burg H.A."/>
            <person name="van Ham R.C.H.J."/>
            <person name="Zhang S."/>
            <person name="Goodwin S.B."/>
            <person name="Grigoriev I.V."/>
            <person name="Collemare J."/>
            <person name="Bradshaw R.E."/>
        </authorList>
    </citation>
    <scope>NUCLEOTIDE SEQUENCE [LARGE SCALE GENOMIC DNA]</scope>
    <source>
        <strain evidence="2">NZE10 / CBS 128990</strain>
    </source>
</reference>
<reference evidence="1 2" key="2">
    <citation type="journal article" date="2012" name="PLoS Pathog.">
        <title>Diverse lifestyles and strategies of plant pathogenesis encoded in the genomes of eighteen Dothideomycetes fungi.</title>
        <authorList>
            <person name="Ohm R.A."/>
            <person name="Feau N."/>
            <person name="Henrissat B."/>
            <person name="Schoch C.L."/>
            <person name="Horwitz B.A."/>
            <person name="Barry K.W."/>
            <person name="Condon B.J."/>
            <person name="Copeland A.C."/>
            <person name="Dhillon B."/>
            <person name="Glaser F."/>
            <person name="Hesse C.N."/>
            <person name="Kosti I."/>
            <person name="LaButti K."/>
            <person name="Lindquist E.A."/>
            <person name="Lucas S."/>
            <person name="Salamov A.A."/>
            <person name="Bradshaw R.E."/>
            <person name="Ciuffetti L."/>
            <person name="Hamelin R.C."/>
            <person name="Kema G.H.J."/>
            <person name="Lawrence C."/>
            <person name="Scott J.A."/>
            <person name="Spatafora J.W."/>
            <person name="Turgeon B.G."/>
            <person name="de Wit P.J.G.M."/>
            <person name="Zhong S."/>
            <person name="Goodwin S.B."/>
            <person name="Grigoriev I.V."/>
        </authorList>
    </citation>
    <scope>NUCLEOTIDE SEQUENCE [LARGE SCALE GENOMIC DNA]</scope>
    <source>
        <strain evidence="2">NZE10 / CBS 128990</strain>
    </source>
</reference>
<gene>
    <name evidence="1" type="ORF">DOTSEDRAFT_34242</name>
</gene>